<dbReference type="OrthoDB" id="9791535at2"/>
<dbReference type="AlphaFoldDB" id="K0ZBA1"/>
<protein>
    <submittedName>
        <fullName evidence="1">C_GCAxxG_C_C family protein</fullName>
    </submittedName>
</protein>
<dbReference type="Pfam" id="PF09719">
    <property type="entry name" value="C_GCAxxG_C_C"/>
    <property type="match status" value="1"/>
</dbReference>
<dbReference type="RefSeq" id="WP_009138545.1">
    <property type="nucleotide sequence ID" value="NZ_JH815198.1"/>
</dbReference>
<dbReference type="EMBL" id="ADMD01000001">
    <property type="protein sequence ID" value="EJZ84705.1"/>
    <property type="molecule type" value="Genomic_DNA"/>
</dbReference>
<comment type="caution">
    <text evidence="1">The sequence shown here is derived from an EMBL/GenBank/DDBJ whole genome shotgun (WGS) entry which is preliminary data.</text>
</comment>
<keyword evidence="2" id="KW-1185">Reference proteome</keyword>
<reference evidence="1 2" key="1">
    <citation type="submission" date="2012-08" db="EMBL/GenBank/DDBJ databases">
        <title>The Genome Sequence of Slackia piriformis YIT 12062.</title>
        <authorList>
            <consortium name="The Broad Institute Genome Sequencing Platform"/>
            <person name="Earl A."/>
            <person name="Ward D."/>
            <person name="Feldgarden M."/>
            <person name="Gevers D."/>
            <person name="Morotomi M."/>
            <person name="Walker B."/>
            <person name="Young S.K."/>
            <person name="Zeng Q."/>
            <person name="Gargeya S."/>
            <person name="Fitzgerald M."/>
            <person name="Haas B."/>
            <person name="Abouelleil A."/>
            <person name="Alvarado L."/>
            <person name="Arachchi H.M."/>
            <person name="Berlin A.M."/>
            <person name="Chapman S.B."/>
            <person name="Goldberg J."/>
            <person name="Griggs A."/>
            <person name="Gujja S."/>
            <person name="Hansen M."/>
            <person name="Howarth C."/>
            <person name="Imamovic A."/>
            <person name="Larimer J."/>
            <person name="McCowen C."/>
            <person name="Montmayeur A."/>
            <person name="Murphy C."/>
            <person name="Neiman D."/>
            <person name="Pearson M."/>
            <person name="Priest M."/>
            <person name="Roberts A."/>
            <person name="Saif S."/>
            <person name="Shea T."/>
            <person name="Sisk P."/>
            <person name="Sykes S."/>
            <person name="Wortman J."/>
            <person name="Nusbaum C."/>
            <person name="Birren B."/>
        </authorList>
    </citation>
    <scope>NUCLEOTIDE SEQUENCE [LARGE SCALE GENOMIC DNA]</scope>
    <source>
        <strain evidence="1 2">YIT 12062</strain>
    </source>
</reference>
<evidence type="ECO:0000313" key="1">
    <source>
        <dbReference type="EMBL" id="EJZ84705.1"/>
    </source>
</evidence>
<dbReference type="InterPro" id="IPR010181">
    <property type="entry name" value="CGCAxxGCC_motif"/>
</dbReference>
<sequence length="158" mass="16962">MTQTDPAFDKTSWTEEAFDRKALADRALAMHSRNFNCAQCVACTLAPFVGADEDLIFRATEALGGGMGGFTETCGAISGGEVIIGLACSNGSNDPTSKQDTYVWARKLVENFRTRVGSTICEEIKNVEGEAPLRGCDLCILDGLEMTIDILIEIGKEA</sequence>
<dbReference type="PATRIC" id="fig|742818.3.peg.344"/>
<evidence type="ECO:0000313" key="2">
    <source>
        <dbReference type="Proteomes" id="UP000006069"/>
    </source>
</evidence>
<name>K0ZBA1_9ACTN</name>
<dbReference type="HOGENOM" id="CLU_091283_2_1_11"/>
<dbReference type="InParanoid" id="K0ZBA1"/>
<dbReference type="eggNOG" id="COG1433">
    <property type="taxonomic scope" value="Bacteria"/>
</dbReference>
<dbReference type="NCBIfam" id="TIGR01909">
    <property type="entry name" value="C_GCAxxG_C_C"/>
    <property type="match status" value="1"/>
</dbReference>
<accession>K0ZBA1</accession>
<gene>
    <name evidence="1" type="ORF">HMPREF9451_00309</name>
</gene>
<organism evidence="1 2">
    <name type="scientific">Slackia piriformis YIT 12062</name>
    <dbReference type="NCBI Taxonomy" id="742818"/>
    <lineage>
        <taxon>Bacteria</taxon>
        <taxon>Bacillati</taxon>
        <taxon>Actinomycetota</taxon>
        <taxon>Coriobacteriia</taxon>
        <taxon>Eggerthellales</taxon>
        <taxon>Eggerthellaceae</taxon>
        <taxon>Slackia</taxon>
    </lineage>
</organism>
<proteinExistence type="predicted"/>
<dbReference type="Proteomes" id="UP000006069">
    <property type="component" value="Unassembled WGS sequence"/>
</dbReference>